<comment type="caution">
    <text evidence="6">The sequence shown here is derived from an EMBL/GenBank/DDBJ whole genome shotgun (WGS) entry which is preliminary data.</text>
</comment>
<dbReference type="InterPro" id="IPR050679">
    <property type="entry name" value="Bact_HTH_transcr_reg"/>
</dbReference>
<dbReference type="SUPFAM" id="SSF46785">
    <property type="entry name" value="Winged helix' DNA-binding domain"/>
    <property type="match status" value="2"/>
</dbReference>
<keyword evidence="1" id="KW-0805">Transcription regulation</keyword>
<evidence type="ECO:0000256" key="2">
    <source>
        <dbReference type="ARBA" id="ARBA00023125"/>
    </source>
</evidence>
<dbReference type="CDD" id="cd07377">
    <property type="entry name" value="WHTH_GntR"/>
    <property type="match status" value="2"/>
</dbReference>
<dbReference type="InterPro" id="IPR000524">
    <property type="entry name" value="Tscrpt_reg_HTH_GntR"/>
</dbReference>
<dbReference type="GO" id="GO:0003700">
    <property type="term" value="F:DNA-binding transcription factor activity"/>
    <property type="evidence" value="ECO:0007669"/>
    <property type="project" value="InterPro"/>
</dbReference>
<feature type="domain" description="HTH gntR-type" evidence="5">
    <location>
        <begin position="1"/>
        <end position="60"/>
    </location>
</feature>
<evidence type="ECO:0000256" key="4">
    <source>
        <dbReference type="SAM" id="MobiDB-lite"/>
    </source>
</evidence>
<dbReference type="PANTHER" id="PTHR44846">
    <property type="entry name" value="MANNOSYL-D-GLYCERATE TRANSPORT/METABOLISM SYSTEM REPRESSOR MNGR-RELATED"/>
    <property type="match status" value="1"/>
</dbReference>
<name>A0A7W7WBR6_9ACTN</name>
<evidence type="ECO:0000313" key="7">
    <source>
        <dbReference type="Proteomes" id="UP000534286"/>
    </source>
</evidence>
<dbReference type="GO" id="GO:0003677">
    <property type="term" value="F:DNA binding"/>
    <property type="evidence" value="ECO:0007669"/>
    <property type="project" value="UniProtKB-KW"/>
</dbReference>
<keyword evidence="7" id="KW-1185">Reference proteome</keyword>
<protein>
    <submittedName>
        <fullName evidence="6">DNA-binding GntR family transcriptional regulator</fullName>
    </submittedName>
</protein>
<dbReference type="EMBL" id="JACHJU010000002">
    <property type="protein sequence ID" value="MBB4940590.1"/>
    <property type="molecule type" value="Genomic_DNA"/>
</dbReference>
<proteinExistence type="predicted"/>
<dbReference type="Proteomes" id="UP000534286">
    <property type="component" value="Unassembled WGS sequence"/>
</dbReference>
<keyword evidence="3" id="KW-0804">Transcription</keyword>
<dbReference type="SMART" id="SM00345">
    <property type="entry name" value="HTH_GNTR"/>
    <property type="match status" value="2"/>
</dbReference>
<feature type="domain" description="HTH gntR-type" evidence="5">
    <location>
        <begin position="69"/>
        <end position="137"/>
    </location>
</feature>
<dbReference type="PROSITE" id="PS50949">
    <property type="entry name" value="HTH_GNTR"/>
    <property type="match status" value="2"/>
</dbReference>
<dbReference type="InterPro" id="IPR036390">
    <property type="entry name" value="WH_DNA-bd_sf"/>
</dbReference>
<dbReference type="Gene3D" id="1.10.10.10">
    <property type="entry name" value="Winged helix-like DNA-binding domain superfamily/Winged helix DNA-binding domain"/>
    <property type="match status" value="2"/>
</dbReference>
<reference evidence="6 7" key="1">
    <citation type="submission" date="2020-08" db="EMBL/GenBank/DDBJ databases">
        <title>Sequencing the genomes of 1000 actinobacteria strains.</title>
        <authorList>
            <person name="Klenk H.-P."/>
        </authorList>
    </citation>
    <scope>NUCLEOTIDE SEQUENCE [LARGE SCALE GENOMIC DNA]</scope>
    <source>
        <strain evidence="6 7">DSM 43023</strain>
    </source>
</reference>
<dbReference type="InterPro" id="IPR036388">
    <property type="entry name" value="WH-like_DNA-bd_sf"/>
</dbReference>
<organism evidence="6 7">
    <name type="scientific">Streptosporangium album</name>
    <dbReference type="NCBI Taxonomy" id="47479"/>
    <lineage>
        <taxon>Bacteria</taxon>
        <taxon>Bacillati</taxon>
        <taxon>Actinomycetota</taxon>
        <taxon>Actinomycetes</taxon>
        <taxon>Streptosporangiales</taxon>
        <taxon>Streptosporangiaceae</taxon>
        <taxon>Streptosporangium</taxon>
    </lineage>
</organism>
<keyword evidence="2 6" id="KW-0238">DNA-binding</keyword>
<dbReference type="Pfam" id="PF00392">
    <property type="entry name" value="GntR"/>
    <property type="match status" value="2"/>
</dbReference>
<sequence length="145" mass="16486">MIRERITSGDIPPGEAMPSETELESEYGVARTTARRVARELREQGLVYTIQGEGTFVGKPETPRAPRKTPLYQQIANEIAERIRKGEFRPNRAIPSEKTLMEQYGVAKVTIRNSVAFLRDQGWVFTVRHRGTYVAQPEAWPDKAK</sequence>
<dbReference type="PRINTS" id="PR00035">
    <property type="entry name" value="HTHGNTR"/>
</dbReference>
<evidence type="ECO:0000259" key="5">
    <source>
        <dbReference type="PROSITE" id="PS50949"/>
    </source>
</evidence>
<gene>
    <name evidence="6" type="ORF">FHR32_004967</name>
</gene>
<accession>A0A7W7WBR6</accession>
<evidence type="ECO:0000313" key="6">
    <source>
        <dbReference type="EMBL" id="MBB4940590.1"/>
    </source>
</evidence>
<evidence type="ECO:0000256" key="1">
    <source>
        <dbReference type="ARBA" id="ARBA00023015"/>
    </source>
</evidence>
<feature type="region of interest" description="Disordered" evidence="4">
    <location>
        <begin position="1"/>
        <end position="28"/>
    </location>
</feature>
<evidence type="ECO:0000256" key="3">
    <source>
        <dbReference type="ARBA" id="ARBA00023163"/>
    </source>
</evidence>
<dbReference type="AlphaFoldDB" id="A0A7W7WBR6"/>